<protein>
    <submittedName>
        <fullName evidence="1">DUF1806 family protein</fullName>
    </submittedName>
</protein>
<dbReference type="Pfam" id="PF08830">
    <property type="entry name" value="DUF1806"/>
    <property type="match status" value="1"/>
</dbReference>
<name>A0A4Q0VX80_9BACI</name>
<dbReference type="Gene3D" id="2.70.180.10">
    <property type="entry name" value="Hypothetical protein YojF"/>
    <property type="match status" value="1"/>
</dbReference>
<accession>A0A4Q0VX80</accession>
<sequence length="115" mass="12870">MKPIIVDQVEELLNNFKDKPIYLHLETTNGAYAAHRNEGMMTVSAFIRNGKIQFSHGKITGSHPYRVGLKLEDGWVYAQGLTDWEVTSDGQILLAGHDSEGRIAISLQLSEKPFN</sequence>
<gene>
    <name evidence="1" type="ORF">DS745_01395</name>
</gene>
<dbReference type="InterPro" id="IPR014934">
    <property type="entry name" value="DUF1806"/>
</dbReference>
<comment type="caution">
    <text evidence="1">The sequence shown here is derived from an EMBL/GenBank/DDBJ whole genome shotgun (WGS) entry which is preliminary data.</text>
</comment>
<keyword evidence="2" id="KW-1185">Reference proteome</keyword>
<dbReference type="OrthoDB" id="2352913at2"/>
<evidence type="ECO:0000313" key="2">
    <source>
        <dbReference type="Proteomes" id="UP000290649"/>
    </source>
</evidence>
<dbReference type="Proteomes" id="UP000290649">
    <property type="component" value="Unassembled WGS sequence"/>
</dbReference>
<evidence type="ECO:0000313" key="1">
    <source>
        <dbReference type="EMBL" id="RXJ04070.1"/>
    </source>
</evidence>
<dbReference type="InterPro" id="IPR036492">
    <property type="entry name" value="YojF_sf"/>
</dbReference>
<dbReference type="AlphaFoldDB" id="A0A4Q0VX80"/>
<dbReference type="RefSeq" id="WP_129076417.1">
    <property type="nucleotide sequence ID" value="NZ_QOUX01000001.1"/>
</dbReference>
<organism evidence="1 2">
    <name type="scientific">Anaerobacillus alkaliphilus</name>
    <dbReference type="NCBI Taxonomy" id="1548597"/>
    <lineage>
        <taxon>Bacteria</taxon>
        <taxon>Bacillati</taxon>
        <taxon>Bacillota</taxon>
        <taxon>Bacilli</taxon>
        <taxon>Bacillales</taxon>
        <taxon>Bacillaceae</taxon>
        <taxon>Anaerobacillus</taxon>
    </lineage>
</organism>
<dbReference type="SUPFAM" id="SSF89442">
    <property type="entry name" value="Hypothetical protein YojF"/>
    <property type="match status" value="1"/>
</dbReference>
<dbReference type="EMBL" id="QOUX01000001">
    <property type="protein sequence ID" value="RXJ04070.1"/>
    <property type="molecule type" value="Genomic_DNA"/>
</dbReference>
<proteinExistence type="predicted"/>
<reference evidence="1 2" key="1">
    <citation type="journal article" date="2019" name="Int. J. Syst. Evol. Microbiol.">
        <title>Anaerobacillus alkaliphilus sp. nov., a novel alkaliphilic and moderately halophilic bacterium.</title>
        <authorList>
            <person name="Borsodi A.K."/>
            <person name="Aszalos J.M."/>
            <person name="Bihari P."/>
            <person name="Nagy I."/>
            <person name="Schumann P."/>
            <person name="Sproer C."/>
            <person name="Kovacs A.L."/>
            <person name="Boka K."/>
            <person name="Dobosy P."/>
            <person name="Ovari M."/>
            <person name="Szili-Kovacs T."/>
            <person name="Toth E."/>
        </authorList>
    </citation>
    <scope>NUCLEOTIDE SEQUENCE [LARGE SCALE GENOMIC DNA]</scope>
    <source>
        <strain evidence="1 2">B16-10</strain>
    </source>
</reference>